<dbReference type="AlphaFoldDB" id="A0AA39P290"/>
<accession>A0AA39P290</accession>
<feature type="domain" description="Peptidase C14 caspase" evidence="2">
    <location>
        <begin position="161"/>
        <end position="422"/>
    </location>
</feature>
<dbReference type="GO" id="GO:0004197">
    <property type="term" value="F:cysteine-type endopeptidase activity"/>
    <property type="evidence" value="ECO:0007669"/>
    <property type="project" value="InterPro"/>
</dbReference>
<organism evidence="3 4">
    <name type="scientific">Armillaria luteobubalina</name>
    <dbReference type="NCBI Taxonomy" id="153913"/>
    <lineage>
        <taxon>Eukaryota</taxon>
        <taxon>Fungi</taxon>
        <taxon>Dikarya</taxon>
        <taxon>Basidiomycota</taxon>
        <taxon>Agaricomycotina</taxon>
        <taxon>Agaricomycetes</taxon>
        <taxon>Agaricomycetidae</taxon>
        <taxon>Agaricales</taxon>
        <taxon>Marasmiineae</taxon>
        <taxon>Physalacriaceae</taxon>
        <taxon>Armillaria</taxon>
    </lineage>
</organism>
<name>A0AA39P290_9AGAR</name>
<dbReference type="EMBL" id="JAUEPU010000137">
    <property type="protein sequence ID" value="KAK0476230.1"/>
    <property type="molecule type" value="Genomic_DNA"/>
</dbReference>
<evidence type="ECO:0000259" key="2">
    <source>
        <dbReference type="Pfam" id="PF00656"/>
    </source>
</evidence>
<evidence type="ECO:0000256" key="1">
    <source>
        <dbReference type="ARBA" id="ARBA00009005"/>
    </source>
</evidence>
<proteinExistence type="inferred from homology"/>
<reference evidence="3" key="1">
    <citation type="submission" date="2023-06" db="EMBL/GenBank/DDBJ databases">
        <authorList>
            <consortium name="Lawrence Berkeley National Laboratory"/>
            <person name="Ahrendt S."/>
            <person name="Sahu N."/>
            <person name="Indic B."/>
            <person name="Wong-Bajracharya J."/>
            <person name="Merenyi Z."/>
            <person name="Ke H.-M."/>
            <person name="Monk M."/>
            <person name="Kocsube S."/>
            <person name="Drula E."/>
            <person name="Lipzen A."/>
            <person name="Balint B."/>
            <person name="Henrissat B."/>
            <person name="Andreopoulos B."/>
            <person name="Martin F.M."/>
            <person name="Harder C.B."/>
            <person name="Rigling D."/>
            <person name="Ford K.L."/>
            <person name="Foster G.D."/>
            <person name="Pangilinan J."/>
            <person name="Papanicolaou A."/>
            <person name="Barry K."/>
            <person name="LaButti K."/>
            <person name="Viragh M."/>
            <person name="Koriabine M."/>
            <person name="Yan M."/>
            <person name="Riley R."/>
            <person name="Champramary S."/>
            <person name="Plett K.L."/>
            <person name="Tsai I.J."/>
            <person name="Slot J."/>
            <person name="Sipos G."/>
            <person name="Plett J."/>
            <person name="Nagy L.G."/>
            <person name="Grigoriev I.V."/>
        </authorList>
    </citation>
    <scope>NUCLEOTIDE SEQUENCE</scope>
    <source>
        <strain evidence="3">HWK02</strain>
    </source>
</reference>
<dbReference type="PANTHER" id="PTHR48104:SF30">
    <property type="entry name" value="METACASPASE-1"/>
    <property type="match status" value="1"/>
</dbReference>
<dbReference type="Gene3D" id="3.40.50.1460">
    <property type="match status" value="1"/>
</dbReference>
<gene>
    <name evidence="3" type="ORF">EDD18DRAFT_1470054</name>
</gene>
<keyword evidence="4" id="KW-1185">Reference proteome</keyword>
<evidence type="ECO:0000313" key="3">
    <source>
        <dbReference type="EMBL" id="KAK0476230.1"/>
    </source>
</evidence>
<evidence type="ECO:0000313" key="4">
    <source>
        <dbReference type="Proteomes" id="UP001175228"/>
    </source>
</evidence>
<sequence length="457" mass="51717">MVDTERSPFRRLVSVYFDGNLRFIKDLFRQSASKEISSQSVALYKHRCTHIKSRVKSLLALANNKTPVHNRAKKLEDFAQNGAEHNNNKPHGEYQLNNPSELGSSRVKILVLWRDTLSLAALKAGLAPPFTWKHAFIPKTSPIRQLNPDQSMPCMDGSRLYAVLIGINAYKSYPLRGCVSDALAVRKYLTDDLHVPKERIRCLFGPGSDCQVNCSIPSRNNIIATLLDLVQDSHIRPGDGIIIYFSGHDTSYQCSHCHDSIFTGEAPERACLKSLCPIEALCPIDRDTRDNDNDPLPDISDREFNAILTHIYRAKGNRITVILDCCHNANLNRSIIDEGARALPPLPRTSFDRMLHSADQNMRRFPHYHSILDEDWLPNMDSHVVLAACGEYQLTTERREGSGFHGVFTQSLLRTLKSGRLTKDATYTDLIDVLPWSYFQAPVVAGKRKCTRLWYQD</sequence>
<dbReference type="GO" id="GO:0006508">
    <property type="term" value="P:proteolysis"/>
    <property type="evidence" value="ECO:0007669"/>
    <property type="project" value="InterPro"/>
</dbReference>
<dbReference type="Pfam" id="PF00656">
    <property type="entry name" value="Peptidase_C14"/>
    <property type="match status" value="1"/>
</dbReference>
<dbReference type="GO" id="GO:0005737">
    <property type="term" value="C:cytoplasm"/>
    <property type="evidence" value="ECO:0007669"/>
    <property type="project" value="TreeGrafter"/>
</dbReference>
<comment type="caution">
    <text evidence="3">The sequence shown here is derived from an EMBL/GenBank/DDBJ whole genome shotgun (WGS) entry which is preliminary data.</text>
</comment>
<comment type="similarity">
    <text evidence="1">Belongs to the peptidase C14B family.</text>
</comment>
<dbReference type="Proteomes" id="UP001175228">
    <property type="component" value="Unassembled WGS sequence"/>
</dbReference>
<dbReference type="PANTHER" id="PTHR48104">
    <property type="entry name" value="METACASPASE-4"/>
    <property type="match status" value="1"/>
</dbReference>
<dbReference type="InterPro" id="IPR011600">
    <property type="entry name" value="Pept_C14_caspase"/>
</dbReference>
<protein>
    <submittedName>
        <fullName evidence="3">Caspase domain-containing protein</fullName>
    </submittedName>
</protein>
<dbReference type="InterPro" id="IPR050452">
    <property type="entry name" value="Metacaspase"/>
</dbReference>